<organism evidence="1 2">
    <name type="scientific">Neophaeococcomyces mojaviensis</name>
    <dbReference type="NCBI Taxonomy" id="3383035"/>
    <lineage>
        <taxon>Eukaryota</taxon>
        <taxon>Fungi</taxon>
        <taxon>Dikarya</taxon>
        <taxon>Ascomycota</taxon>
        <taxon>Pezizomycotina</taxon>
        <taxon>Eurotiomycetes</taxon>
        <taxon>Chaetothyriomycetidae</taxon>
        <taxon>Chaetothyriales</taxon>
        <taxon>Chaetothyriales incertae sedis</taxon>
        <taxon>Neophaeococcomyces</taxon>
    </lineage>
</organism>
<protein>
    <submittedName>
        <fullName evidence="1">Uncharacterized protein</fullName>
    </submittedName>
</protein>
<comment type="caution">
    <text evidence="1">The sequence shown here is derived from an EMBL/GenBank/DDBJ whole genome shotgun (WGS) entry which is preliminary data.</text>
</comment>
<proteinExistence type="predicted"/>
<name>A0ACC2ZVT8_9EURO</name>
<dbReference type="Proteomes" id="UP001172386">
    <property type="component" value="Unassembled WGS sequence"/>
</dbReference>
<evidence type="ECO:0000313" key="2">
    <source>
        <dbReference type="Proteomes" id="UP001172386"/>
    </source>
</evidence>
<sequence length="1041" mass="114604">MDSKDHITTLCALGTIGAAATGFAFATEEPDTYPFRPGKRKWPGSSFQPWTLSTVRPALPGRSVSQPHTPTLPTIFSPFTAKSDKAKSVLSTATKRLVSSNDDSAQDVPSSRGSSMSRRSILRPRTAHSKSTAEKRESGTSSNWLKRLSSLSSHSGSQASSVRTQDPDAFSNPPLSVQRPATSATPIPNKLVKRSVSHRGLSHDEARGQMFGRPATSHQRSQTFREILSRPVLSDPGVPESMIETLDFSFASLPENPTPSWKPYFESVISRKRRKSESAADSSQIRTIQLSRRGSPYMILGSHADDHEPQLEPRHPSPVEHHFTSAPPTETRRSRRSFSSLRKNTRRRNFTDPSVQLTRAAANGTISPVVTQGAVSPMSNASPFNVSLPLGTPIFNSSPPLSNYDHRSSRPGAFTTISDPPTTSSDADMHVFSDEDSLDFRSDTAYDSIATRTTNASYSGRRESKLETIFAERTSDDIEARSELWRSLREDGTEKEDGEQDLLHDSNADVEMTGIGISMGNDSKGAISQLHTQVLTSTPPRSTSSRTDDFSVTPVPLKMNQTQIYSSPPLLPTIPDPKAYDDVGEMLEDMILDEEGEVEWSPASEASYNADKDGFISRQIVSSPGGAPYSLIARFQEPDTHKIHVNGEQLKPSIFDWSEQQQVNGASRPKTVHGKQSNGDRSRSSGRKGPPQLHFRSQSVPVNREGPLEEVQTASKFPTWRLGHKPVSEEWSDDFEFDDGAEDDKTLELANVPETPNFRDSVRSVKIPQSIIDRQPSVHLQFGQVQEFMALVEGLKELRSRGGELQLLNGHAKHLWEDAEAIINLATMNDDEHENFAPSPTSSDPFAEITPLPTSTTTNISTTTRGRRPTTSTKRSVSNISTLPMHGRARGESLAQARHLLQNMHHNRAGWDSSPREIEIHQQKKLPFDTQDLKDLVVRSGVITRALKEEVRRAEGVPVSPQKTPPSTKGNHLSDIFRVPEAHETSPCPPFRKPVLPKSRSANSYLENVGGQQQSGPFSSPIALTAVVQPHFPSPTASIAW</sequence>
<gene>
    <name evidence="1" type="ORF">H2198_009076</name>
</gene>
<evidence type="ECO:0000313" key="1">
    <source>
        <dbReference type="EMBL" id="KAJ9651663.1"/>
    </source>
</evidence>
<accession>A0ACC2ZVT8</accession>
<dbReference type="EMBL" id="JAPDRQ010000242">
    <property type="protein sequence ID" value="KAJ9651663.1"/>
    <property type="molecule type" value="Genomic_DNA"/>
</dbReference>
<reference evidence="1" key="1">
    <citation type="submission" date="2022-10" db="EMBL/GenBank/DDBJ databases">
        <title>Culturing micro-colonial fungi from biological soil crusts in the Mojave desert and describing Neophaeococcomyces mojavensis, and introducing the new genera and species Taxawa tesnikishii.</title>
        <authorList>
            <person name="Kurbessoian T."/>
            <person name="Stajich J.E."/>
        </authorList>
    </citation>
    <scope>NUCLEOTIDE SEQUENCE</scope>
    <source>
        <strain evidence="1">JES_112</strain>
    </source>
</reference>
<keyword evidence="2" id="KW-1185">Reference proteome</keyword>